<dbReference type="EMBL" id="JACCFW010000001">
    <property type="protein sequence ID" value="NYJ76432.1"/>
    <property type="molecule type" value="Genomic_DNA"/>
</dbReference>
<comment type="caution">
    <text evidence="1">The sequence shown here is derived from an EMBL/GenBank/DDBJ whole genome shotgun (WGS) entry which is preliminary data.</text>
</comment>
<keyword evidence="2" id="KW-1185">Reference proteome</keyword>
<dbReference type="Gene3D" id="3.40.50.2000">
    <property type="entry name" value="Glycogen Phosphorylase B"/>
    <property type="match status" value="2"/>
</dbReference>
<name>A0A853DFY6_9MICO</name>
<gene>
    <name evidence="1" type="ORF">HNR15_003395</name>
</gene>
<evidence type="ECO:0000313" key="1">
    <source>
        <dbReference type="EMBL" id="NYJ76432.1"/>
    </source>
</evidence>
<protein>
    <submittedName>
        <fullName evidence="1">Uncharacterized protein</fullName>
    </submittedName>
</protein>
<organism evidence="1 2">
    <name type="scientific">Allobranchiibius huperziae</name>
    <dbReference type="NCBI Taxonomy" id="1874116"/>
    <lineage>
        <taxon>Bacteria</taxon>
        <taxon>Bacillati</taxon>
        <taxon>Actinomycetota</taxon>
        <taxon>Actinomycetes</taxon>
        <taxon>Micrococcales</taxon>
        <taxon>Dermacoccaceae</taxon>
        <taxon>Allobranchiibius</taxon>
    </lineage>
</organism>
<sequence>MSDLTFVLAGPVRHGVRLHAQALGRRTRGAPLVNIEDGALPPGPVHLHFTDRIFGRDALDAAERLAALVGTRPLSVTLHDLPQPSDGASFERRRQGYARVVAGARGVQVSSEHERGLLEQVWGACGDGAMPPVAVVPLPVDRPTRWGPPAGAQGSTDGAVVVLGFVYPGKGHAETLAAMASLSTGVPLVAVGAPSDGHEDLLTELEDEAAAQGRSFVCTGYVTDEDLERWTARAAIPVSAHTHISASGSINRWISAARRPIVTPGAYVGELHRRAPWAVTVAADLPAAIGAALHDPTSTWIREAEWDGAALPDTGTAAAMQLAAIEAIGLA</sequence>
<dbReference type="AlphaFoldDB" id="A0A853DFY6"/>
<dbReference type="SUPFAM" id="SSF53756">
    <property type="entry name" value="UDP-Glycosyltransferase/glycogen phosphorylase"/>
    <property type="match status" value="1"/>
</dbReference>
<accession>A0A853DFY6</accession>
<evidence type="ECO:0000313" key="2">
    <source>
        <dbReference type="Proteomes" id="UP000571817"/>
    </source>
</evidence>
<dbReference type="Proteomes" id="UP000571817">
    <property type="component" value="Unassembled WGS sequence"/>
</dbReference>
<dbReference type="RefSeq" id="WP_179483489.1">
    <property type="nucleotide sequence ID" value="NZ_JACCFW010000001.1"/>
</dbReference>
<proteinExistence type="predicted"/>
<reference evidence="1 2" key="1">
    <citation type="submission" date="2020-07" db="EMBL/GenBank/DDBJ databases">
        <title>Sequencing the genomes of 1000 actinobacteria strains.</title>
        <authorList>
            <person name="Klenk H.-P."/>
        </authorList>
    </citation>
    <scope>NUCLEOTIDE SEQUENCE [LARGE SCALE GENOMIC DNA]</scope>
    <source>
        <strain evidence="1 2">DSM 29531</strain>
    </source>
</reference>